<comment type="caution">
    <text evidence="8">The sequence shown here is derived from an EMBL/GenBank/DDBJ whole genome shotgun (WGS) entry which is preliminary data.</text>
</comment>
<evidence type="ECO:0000256" key="1">
    <source>
        <dbReference type="ARBA" id="ARBA00004141"/>
    </source>
</evidence>
<accession>A0ABV7AXR7</accession>
<dbReference type="Pfam" id="PF00916">
    <property type="entry name" value="Sulfate_transp"/>
    <property type="match status" value="1"/>
</dbReference>
<evidence type="ECO:0000313" key="9">
    <source>
        <dbReference type="Proteomes" id="UP001595457"/>
    </source>
</evidence>
<dbReference type="Gene3D" id="3.30.750.24">
    <property type="entry name" value="STAS domain"/>
    <property type="match status" value="1"/>
</dbReference>
<dbReference type="InterPro" id="IPR011547">
    <property type="entry name" value="SLC26A/SulP_dom"/>
</dbReference>
<dbReference type="CDD" id="cd07042">
    <property type="entry name" value="STAS_SulP_like_sulfate_transporter"/>
    <property type="match status" value="1"/>
</dbReference>
<keyword evidence="3 6" id="KW-1133">Transmembrane helix</keyword>
<evidence type="ECO:0000256" key="6">
    <source>
        <dbReference type="SAM" id="Phobius"/>
    </source>
</evidence>
<feature type="domain" description="STAS" evidence="7">
    <location>
        <begin position="427"/>
        <end position="546"/>
    </location>
</feature>
<feature type="transmembrane region" description="Helical" evidence="6">
    <location>
        <begin position="124"/>
        <end position="142"/>
    </location>
</feature>
<organism evidence="8 9">
    <name type="scientific">Azotobacter bryophylli</name>
    <dbReference type="NCBI Taxonomy" id="1986537"/>
    <lineage>
        <taxon>Bacteria</taxon>
        <taxon>Pseudomonadati</taxon>
        <taxon>Pseudomonadota</taxon>
        <taxon>Gammaproteobacteria</taxon>
        <taxon>Pseudomonadales</taxon>
        <taxon>Pseudomonadaceae</taxon>
        <taxon>Azotobacter</taxon>
    </lineage>
</organism>
<keyword evidence="2 6" id="KW-0812">Transmembrane</keyword>
<feature type="transmembrane region" description="Helical" evidence="6">
    <location>
        <begin position="372"/>
        <end position="400"/>
    </location>
</feature>
<dbReference type="Pfam" id="PF01740">
    <property type="entry name" value="STAS"/>
    <property type="match status" value="1"/>
</dbReference>
<sequence length="576" mass="60067">MSTADTRPTASWRQDLVAGLAVAGLLLPEAVAYSSIAGLPPGFGVIALLAGLACYGLLGRSRFAVVSATSSSAAVLAAATASLTPDDAGLRLALASGLVLLTGLFFLGAGFARMGALSAFVAKPVLRGFTFGLAVVIIVKQLPHLLGVTSPFDDILRFSLALYEQSSHWNPLSVALGLGALGLLMVLRPYRSVPGALLAIVLGIAAQSCWGLDRFGVALVGNIDLQFRAPSLPGLSSSEWLRLGELAFAMLFVLYAESYSSIRSFALKHGDPVSANRDLLALGVANLASGLFGGMPVGAGYSATSANEAAGARSRLAAWFAALVVLLAVLTLLPFVALTPLPVLAAIVIHAVGHSLKPGELRVYFDWRRDRLVVLLAITGVLLLGILPGLLAAVGASLLMTLRELSRPKVAVLGRLGEGHDFVDILAHPEAKPVPGLLIMRPESPLFFANAEQILSMVQQRLQPSDAPEEHPPRFLILSLEESPDLDGSSIECLLGLARFAHARGVGLLVARLHEPAKAVLARANAPELPRESLIHWSVDDAVSSALASLGAPSAEAGLISQPPSTSRSGKHIALP</sequence>
<comment type="subcellular location">
    <subcellularLocation>
        <location evidence="1">Membrane</location>
        <topology evidence="1">Multi-pass membrane protein</topology>
    </subcellularLocation>
</comment>
<feature type="transmembrane region" description="Helical" evidence="6">
    <location>
        <begin position="90"/>
        <end position="112"/>
    </location>
</feature>
<gene>
    <name evidence="8" type="ORF">ACFOJE_18365</name>
</gene>
<dbReference type="EMBL" id="JBHRSJ010000034">
    <property type="protein sequence ID" value="MFC2974165.1"/>
    <property type="molecule type" value="Genomic_DNA"/>
</dbReference>
<evidence type="ECO:0000256" key="5">
    <source>
        <dbReference type="SAM" id="MobiDB-lite"/>
    </source>
</evidence>
<evidence type="ECO:0000256" key="4">
    <source>
        <dbReference type="ARBA" id="ARBA00023136"/>
    </source>
</evidence>
<dbReference type="SUPFAM" id="SSF52091">
    <property type="entry name" value="SpoIIaa-like"/>
    <property type="match status" value="1"/>
</dbReference>
<evidence type="ECO:0000256" key="2">
    <source>
        <dbReference type="ARBA" id="ARBA00022692"/>
    </source>
</evidence>
<protein>
    <submittedName>
        <fullName evidence="8">SulP family inorganic anion transporter</fullName>
    </submittedName>
</protein>
<reference evidence="9" key="1">
    <citation type="journal article" date="2019" name="Int. J. Syst. Evol. Microbiol.">
        <title>The Global Catalogue of Microorganisms (GCM) 10K type strain sequencing project: providing services to taxonomists for standard genome sequencing and annotation.</title>
        <authorList>
            <consortium name="The Broad Institute Genomics Platform"/>
            <consortium name="The Broad Institute Genome Sequencing Center for Infectious Disease"/>
            <person name="Wu L."/>
            <person name="Ma J."/>
        </authorList>
    </citation>
    <scope>NUCLEOTIDE SEQUENCE [LARGE SCALE GENOMIC DNA]</scope>
    <source>
        <strain evidence="9">KCTC 62195</strain>
    </source>
</reference>
<name>A0ABV7AXR7_9GAMM</name>
<feature type="transmembrane region" description="Helical" evidence="6">
    <location>
        <begin position="196"/>
        <end position="220"/>
    </location>
</feature>
<evidence type="ECO:0000256" key="3">
    <source>
        <dbReference type="ARBA" id="ARBA00022989"/>
    </source>
</evidence>
<feature type="region of interest" description="Disordered" evidence="5">
    <location>
        <begin position="556"/>
        <end position="576"/>
    </location>
</feature>
<dbReference type="InterPro" id="IPR001902">
    <property type="entry name" value="SLC26A/SulP_fam"/>
</dbReference>
<feature type="transmembrane region" description="Helical" evidence="6">
    <location>
        <begin position="168"/>
        <end position="187"/>
    </location>
</feature>
<dbReference type="PANTHER" id="PTHR11814">
    <property type="entry name" value="SULFATE TRANSPORTER"/>
    <property type="match status" value="1"/>
</dbReference>
<dbReference type="InterPro" id="IPR036513">
    <property type="entry name" value="STAS_dom_sf"/>
</dbReference>
<feature type="transmembrane region" description="Helical" evidence="6">
    <location>
        <begin position="279"/>
        <end position="299"/>
    </location>
</feature>
<feature type="transmembrane region" description="Helical" evidence="6">
    <location>
        <begin position="240"/>
        <end position="258"/>
    </location>
</feature>
<keyword evidence="9" id="KW-1185">Reference proteome</keyword>
<dbReference type="Proteomes" id="UP001595457">
    <property type="component" value="Unassembled WGS sequence"/>
</dbReference>
<feature type="transmembrane region" description="Helical" evidence="6">
    <location>
        <begin position="65"/>
        <end position="84"/>
    </location>
</feature>
<dbReference type="RefSeq" id="WP_377816164.1">
    <property type="nucleotide sequence ID" value="NZ_JBHRSJ010000034.1"/>
</dbReference>
<proteinExistence type="predicted"/>
<evidence type="ECO:0000259" key="7">
    <source>
        <dbReference type="PROSITE" id="PS50801"/>
    </source>
</evidence>
<dbReference type="PROSITE" id="PS50801">
    <property type="entry name" value="STAS"/>
    <property type="match status" value="1"/>
</dbReference>
<feature type="transmembrane region" description="Helical" evidence="6">
    <location>
        <begin position="42"/>
        <end position="58"/>
    </location>
</feature>
<keyword evidence="4 6" id="KW-0472">Membrane</keyword>
<dbReference type="InterPro" id="IPR002645">
    <property type="entry name" value="STAS_dom"/>
</dbReference>
<feature type="transmembrane region" description="Helical" evidence="6">
    <location>
        <begin position="319"/>
        <end position="352"/>
    </location>
</feature>
<evidence type="ECO:0000313" key="8">
    <source>
        <dbReference type="EMBL" id="MFC2974165.1"/>
    </source>
</evidence>